<keyword evidence="3" id="KW-1185">Reference proteome</keyword>
<proteinExistence type="predicted"/>
<organism evidence="2 3">
    <name type="scientific">Leucocoprinus birnbaumii</name>
    <dbReference type="NCBI Taxonomy" id="56174"/>
    <lineage>
        <taxon>Eukaryota</taxon>
        <taxon>Fungi</taxon>
        <taxon>Dikarya</taxon>
        <taxon>Basidiomycota</taxon>
        <taxon>Agaricomycotina</taxon>
        <taxon>Agaricomycetes</taxon>
        <taxon>Agaricomycetidae</taxon>
        <taxon>Agaricales</taxon>
        <taxon>Agaricineae</taxon>
        <taxon>Agaricaceae</taxon>
        <taxon>Leucocoprinus</taxon>
    </lineage>
</organism>
<evidence type="ECO:0000256" key="1">
    <source>
        <dbReference type="SAM" id="MobiDB-lite"/>
    </source>
</evidence>
<accession>A0AAD5VIB8</accession>
<feature type="compositionally biased region" description="Basic and acidic residues" evidence="1">
    <location>
        <begin position="120"/>
        <end position="129"/>
    </location>
</feature>
<name>A0AAD5VIB8_9AGAR</name>
<dbReference type="EMBL" id="JANIEX010001128">
    <property type="protein sequence ID" value="KAJ3560678.1"/>
    <property type="molecule type" value="Genomic_DNA"/>
</dbReference>
<evidence type="ECO:0000313" key="3">
    <source>
        <dbReference type="Proteomes" id="UP001213000"/>
    </source>
</evidence>
<evidence type="ECO:0000313" key="2">
    <source>
        <dbReference type="EMBL" id="KAJ3560678.1"/>
    </source>
</evidence>
<feature type="region of interest" description="Disordered" evidence="1">
    <location>
        <begin position="115"/>
        <end position="169"/>
    </location>
</feature>
<reference evidence="2" key="1">
    <citation type="submission" date="2022-07" db="EMBL/GenBank/DDBJ databases">
        <title>Genome Sequence of Leucocoprinus birnbaumii.</title>
        <authorList>
            <person name="Buettner E."/>
        </authorList>
    </citation>
    <scope>NUCLEOTIDE SEQUENCE</scope>
    <source>
        <strain evidence="2">VT141</strain>
    </source>
</reference>
<sequence>MSPIITVIPLTTHHHNLYPPNVSAGGDAGAVGGDNVDATMLHVDVNPLIVNHRRSVITTSAAGANGSGAAGDNVDPILHSLRPQIRHKSSYTHLMNLEGMFRSDDVLELEKVATGLETPTTHDDGDQRKGKGKAKATTGEGNNEGDVDVNINKTLPVPPPATKPVNINL</sequence>
<dbReference type="AlphaFoldDB" id="A0AAD5VIB8"/>
<comment type="caution">
    <text evidence="2">The sequence shown here is derived from an EMBL/GenBank/DDBJ whole genome shotgun (WGS) entry which is preliminary data.</text>
</comment>
<dbReference type="Proteomes" id="UP001213000">
    <property type="component" value="Unassembled WGS sequence"/>
</dbReference>
<protein>
    <submittedName>
        <fullName evidence="2">Uncharacterized protein</fullName>
    </submittedName>
</protein>
<gene>
    <name evidence="2" type="ORF">NP233_g10679</name>
</gene>